<dbReference type="SUPFAM" id="SSF54427">
    <property type="entry name" value="NTF2-like"/>
    <property type="match status" value="1"/>
</dbReference>
<dbReference type="GO" id="GO:0019380">
    <property type="term" value="P:3-phenylpropionate catabolic process"/>
    <property type="evidence" value="ECO:0007669"/>
    <property type="project" value="TreeGrafter"/>
</dbReference>
<reference evidence="3" key="1">
    <citation type="submission" date="2018-01" db="EMBL/GenBank/DDBJ databases">
        <authorList>
            <person name="Clerissi C."/>
        </authorList>
    </citation>
    <scope>NUCLEOTIDE SEQUENCE</scope>
    <source>
        <strain evidence="3">Cupriavidus taiwanensis STM 3521</strain>
    </source>
</reference>
<proteinExistence type="inferred from homology"/>
<dbReference type="RefSeq" id="WP_240990154.1">
    <property type="nucleotide sequence ID" value="NZ_LT976856.1"/>
</dbReference>
<dbReference type="EMBL" id="OFSP01000023">
    <property type="protein sequence ID" value="SOY53573.1"/>
    <property type="molecule type" value="Genomic_DNA"/>
</dbReference>
<evidence type="ECO:0000313" key="3">
    <source>
        <dbReference type="EMBL" id="SOY53573.1"/>
    </source>
</evidence>
<accession>A0A375BUK9</accession>
<dbReference type="GO" id="GO:0051213">
    <property type="term" value="F:dioxygenase activity"/>
    <property type="evidence" value="ECO:0007669"/>
    <property type="project" value="UniProtKB-KW"/>
</dbReference>
<dbReference type="Proteomes" id="UP000256297">
    <property type="component" value="Chromosome CBM2589_b"/>
</dbReference>
<evidence type="ECO:0000256" key="2">
    <source>
        <dbReference type="ARBA" id="ARBA00023002"/>
    </source>
</evidence>
<dbReference type="InterPro" id="IPR032710">
    <property type="entry name" value="NTF2-like_dom_sf"/>
</dbReference>
<dbReference type="CDD" id="cd00667">
    <property type="entry name" value="ring_hydroxylating_dioxygenases_beta"/>
    <property type="match status" value="1"/>
</dbReference>
<dbReference type="PANTHER" id="PTHR41534">
    <property type="entry name" value="BLR3401 PROTEIN"/>
    <property type="match status" value="1"/>
</dbReference>
<keyword evidence="2" id="KW-0560">Oxidoreductase</keyword>
<protein>
    <submittedName>
        <fullName evidence="3">Aromatic-ring-hydroxylating dioxygenase beta subunit</fullName>
    </submittedName>
</protein>
<dbReference type="Pfam" id="PF00866">
    <property type="entry name" value="Ring_hydroxyl_B"/>
    <property type="match status" value="1"/>
</dbReference>
<dbReference type="AlphaFoldDB" id="A0A375BUK9"/>
<keyword evidence="3" id="KW-0223">Dioxygenase</keyword>
<name>A0A375BUK9_9BURK</name>
<gene>
    <name evidence="3" type="ORF">CBM2589_B30046</name>
</gene>
<sequence>MNATQQAMPPGRDDLVALVYEEARLIDEKRFDEWLALFADDGHYWIPLVPGQQDGIDHASLMYEDRLLLQLRIERMRNPRAFSLQPEPRCLHVLQCPEIVAMAHDENTYLTRTRYIYVETSGDTQQVYACTAEHTLSLQDGGLKIRQKRVNLLNCDAALPSVQLFM</sequence>
<comment type="caution">
    <text evidence="3">The sequence shown here is derived from an EMBL/GenBank/DDBJ whole genome shotgun (WGS) entry which is preliminary data.</text>
</comment>
<dbReference type="InterPro" id="IPR000391">
    <property type="entry name" value="Rng_hydr_dOase-bsu"/>
</dbReference>
<evidence type="ECO:0000256" key="1">
    <source>
        <dbReference type="ARBA" id="ARBA00009570"/>
    </source>
</evidence>
<dbReference type="PANTHER" id="PTHR41534:SF1">
    <property type="entry name" value="BLR3401 PROTEIN"/>
    <property type="match status" value="1"/>
</dbReference>
<comment type="similarity">
    <text evidence="1">Belongs to the bacterial ring-hydroxylating dioxygenase beta subunit family.</text>
</comment>
<dbReference type="Gene3D" id="3.10.450.50">
    <property type="match status" value="1"/>
</dbReference>
<organism evidence="3">
    <name type="scientific">Cupriavidus taiwanensis</name>
    <dbReference type="NCBI Taxonomy" id="164546"/>
    <lineage>
        <taxon>Bacteria</taxon>
        <taxon>Pseudomonadati</taxon>
        <taxon>Pseudomonadota</taxon>
        <taxon>Betaproteobacteria</taxon>
        <taxon>Burkholderiales</taxon>
        <taxon>Burkholderiaceae</taxon>
        <taxon>Cupriavidus</taxon>
    </lineage>
</organism>